<organism evidence="1">
    <name type="scientific">Anisakis simplex</name>
    <name type="common">Herring worm</name>
    <dbReference type="NCBI Taxonomy" id="6269"/>
    <lineage>
        <taxon>Eukaryota</taxon>
        <taxon>Metazoa</taxon>
        <taxon>Ecdysozoa</taxon>
        <taxon>Nematoda</taxon>
        <taxon>Chromadorea</taxon>
        <taxon>Rhabditida</taxon>
        <taxon>Spirurina</taxon>
        <taxon>Ascaridomorpha</taxon>
        <taxon>Ascaridoidea</taxon>
        <taxon>Anisakidae</taxon>
        <taxon>Anisakis</taxon>
        <taxon>Anisakis simplex complex</taxon>
    </lineage>
</organism>
<evidence type="ECO:0000313" key="1">
    <source>
        <dbReference type="WBParaSite" id="ASIM_0000367401-mRNA-1"/>
    </source>
</evidence>
<reference evidence="1" key="1">
    <citation type="submission" date="2017-02" db="UniProtKB">
        <authorList>
            <consortium name="WormBaseParasite"/>
        </authorList>
    </citation>
    <scope>IDENTIFICATION</scope>
</reference>
<sequence length="177" mass="19313">LKTYFIAGRVQEVDGTASCSDSAREGAADTPISRSQMSFRKKLTNKLKSAQGSSMPLTRGNVPSGGSLRMKLLERNRETNSAQFLHYSECLDKNYGDHSNSVETRRKSASLQALTSPLLIDNTNKPLNNAERIGGKISKELVNGSSTANSIRGSKSSGLQVNFLDIFVCQAREQKQL</sequence>
<accession>A0A0M3J7X6</accession>
<dbReference type="WBParaSite" id="ASIM_0000367401-mRNA-1">
    <property type="protein sequence ID" value="ASIM_0000367401-mRNA-1"/>
    <property type="gene ID" value="ASIM_0000367401"/>
</dbReference>
<name>A0A0M3J7X6_ANISI</name>
<proteinExistence type="predicted"/>
<dbReference type="AlphaFoldDB" id="A0A0M3J7X6"/>
<protein>
    <submittedName>
        <fullName evidence="1">RHGBA</fullName>
    </submittedName>
</protein>